<sequence>MELADTDLWQILEKNLVSWSERKRLLLELYDGYKYLEQVGIHHYDLKLTNILLKNGRIKICDFGLVWDQTGRESYRQMGYSRRGGRYKRQKGFGLQAGTPGFCVGSQLFQGNNTSDTLSRLIIFLICEWKSAWKLLFNSIDEDERKIIEFTLMDGTRKGPKIQAFRRLRMNFTKEFGNSKVDHKFVLAAVEKMQDIVTIPGEDFQ</sequence>
<keyword evidence="3" id="KW-1185">Reference proteome</keyword>
<proteinExistence type="predicted"/>
<dbReference type="Pfam" id="PF00069">
    <property type="entry name" value="Pkinase"/>
    <property type="match status" value="1"/>
</dbReference>
<dbReference type="InterPro" id="IPR011009">
    <property type="entry name" value="Kinase-like_dom_sf"/>
</dbReference>
<protein>
    <recommendedName>
        <fullName evidence="1">Protein kinase domain-containing protein</fullName>
    </recommendedName>
</protein>
<feature type="domain" description="Protein kinase" evidence="1">
    <location>
        <begin position="1"/>
        <end position="205"/>
    </location>
</feature>
<dbReference type="OrthoDB" id="4062651at2759"/>
<dbReference type="InParanoid" id="E4XYD8"/>
<accession>E4XYD8</accession>
<dbReference type="PROSITE" id="PS00108">
    <property type="entry name" value="PROTEIN_KINASE_ST"/>
    <property type="match status" value="1"/>
</dbReference>
<dbReference type="PROSITE" id="PS50011">
    <property type="entry name" value="PROTEIN_KINASE_DOM"/>
    <property type="match status" value="1"/>
</dbReference>
<organism evidence="2">
    <name type="scientific">Oikopleura dioica</name>
    <name type="common">Tunicate</name>
    <dbReference type="NCBI Taxonomy" id="34765"/>
    <lineage>
        <taxon>Eukaryota</taxon>
        <taxon>Metazoa</taxon>
        <taxon>Chordata</taxon>
        <taxon>Tunicata</taxon>
        <taxon>Appendicularia</taxon>
        <taxon>Copelata</taxon>
        <taxon>Oikopleuridae</taxon>
        <taxon>Oikopleura</taxon>
    </lineage>
</organism>
<dbReference type="InterPro" id="IPR000719">
    <property type="entry name" value="Prot_kinase_dom"/>
</dbReference>
<dbReference type="PANTHER" id="PTHR44167">
    <property type="entry name" value="OVARIAN-SPECIFIC SERINE/THREONINE-PROTEIN KINASE LOK-RELATED"/>
    <property type="match status" value="1"/>
</dbReference>
<dbReference type="GO" id="GO:0044773">
    <property type="term" value="P:mitotic DNA damage checkpoint signaling"/>
    <property type="evidence" value="ECO:0007669"/>
    <property type="project" value="TreeGrafter"/>
</dbReference>
<name>E4XYD8_OIKDI</name>
<dbReference type="Proteomes" id="UP000001307">
    <property type="component" value="Unassembled WGS sequence"/>
</dbReference>
<reference evidence="2" key="1">
    <citation type="journal article" date="2010" name="Science">
        <title>Plasticity of animal genome architecture unmasked by rapid evolution of a pelagic tunicate.</title>
        <authorList>
            <person name="Denoeud F."/>
            <person name="Henriet S."/>
            <person name="Mungpakdee S."/>
            <person name="Aury J.M."/>
            <person name="Da Silva C."/>
            <person name="Brinkmann H."/>
            <person name="Mikhaleva J."/>
            <person name="Olsen L.C."/>
            <person name="Jubin C."/>
            <person name="Canestro C."/>
            <person name="Bouquet J.M."/>
            <person name="Danks G."/>
            <person name="Poulain J."/>
            <person name="Campsteijn C."/>
            <person name="Adamski M."/>
            <person name="Cross I."/>
            <person name="Yadetie F."/>
            <person name="Muffato M."/>
            <person name="Louis A."/>
            <person name="Butcher S."/>
            <person name="Tsagkogeorga G."/>
            <person name="Konrad A."/>
            <person name="Singh S."/>
            <person name="Jensen M.F."/>
            <person name="Cong E.H."/>
            <person name="Eikeseth-Otteraa H."/>
            <person name="Noel B."/>
            <person name="Anthouard V."/>
            <person name="Porcel B.M."/>
            <person name="Kachouri-Lafond R."/>
            <person name="Nishino A."/>
            <person name="Ugolini M."/>
            <person name="Chourrout P."/>
            <person name="Nishida H."/>
            <person name="Aasland R."/>
            <person name="Huzurbazar S."/>
            <person name="Westhof E."/>
            <person name="Delsuc F."/>
            <person name="Lehrach H."/>
            <person name="Reinhardt R."/>
            <person name="Weissenbach J."/>
            <person name="Roy S.W."/>
            <person name="Artiguenave F."/>
            <person name="Postlethwait J.H."/>
            <person name="Manak J.R."/>
            <person name="Thompson E.M."/>
            <person name="Jaillon O."/>
            <person name="Du Pasquier L."/>
            <person name="Boudinot P."/>
            <person name="Liberles D.A."/>
            <person name="Volff J.N."/>
            <person name="Philippe H."/>
            <person name="Lenhard B."/>
            <person name="Roest Crollius H."/>
            <person name="Wincker P."/>
            <person name="Chourrout D."/>
        </authorList>
    </citation>
    <scope>NUCLEOTIDE SEQUENCE [LARGE SCALE GENOMIC DNA]</scope>
</reference>
<gene>
    <name evidence="2" type="ORF">GSOID_T00009714001</name>
</gene>
<dbReference type="AlphaFoldDB" id="E4XYD8"/>
<dbReference type="GO" id="GO:0005634">
    <property type="term" value="C:nucleus"/>
    <property type="evidence" value="ECO:0007669"/>
    <property type="project" value="TreeGrafter"/>
</dbReference>
<dbReference type="GO" id="GO:0005737">
    <property type="term" value="C:cytoplasm"/>
    <property type="evidence" value="ECO:0007669"/>
    <property type="project" value="TreeGrafter"/>
</dbReference>
<dbReference type="GO" id="GO:0004674">
    <property type="term" value="F:protein serine/threonine kinase activity"/>
    <property type="evidence" value="ECO:0007669"/>
    <property type="project" value="TreeGrafter"/>
</dbReference>
<dbReference type="SUPFAM" id="SSF56112">
    <property type="entry name" value="Protein kinase-like (PK-like)"/>
    <property type="match status" value="1"/>
</dbReference>
<dbReference type="EMBL" id="FN653321">
    <property type="protein sequence ID" value="CBY17750.1"/>
    <property type="molecule type" value="Genomic_DNA"/>
</dbReference>
<dbReference type="GO" id="GO:0005524">
    <property type="term" value="F:ATP binding"/>
    <property type="evidence" value="ECO:0007669"/>
    <property type="project" value="InterPro"/>
</dbReference>
<evidence type="ECO:0000313" key="3">
    <source>
        <dbReference type="Proteomes" id="UP000001307"/>
    </source>
</evidence>
<dbReference type="InterPro" id="IPR008271">
    <property type="entry name" value="Ser/Thr_kinase_AS"/>
</dbReference>
<dbReference type="PANTHER" id="PTHR44167:SF24">
    <property type="entry name" value="SERINE_THREONINE-PROTEIN KINASE CHK2"/>
    <property type="match status" value="1"/>
</dbReference>
<evidence type="ECO:0000313" key="2">
    <source>
        <dbReference type="EMBL" id="CBY17750.1"/>
    </source>
</evidence>
<dbReference type="Gene3D" id="1.10.510.10">
    <property type="entry name" value="Transferase(Phosphotransferase) domain 1"/>
    <property type="match status" value="1"/>
</dbReference>
<evidence type="ECO:0000259" key="1">
    <source>
        <dbReference type="PROSITE" id="PS50011"/>
    </source>
</evidence>